<dbReference type="RefSeq" id="WP_089358108.1">
    <property type="nucleotide sequence ID" value="NZ_FZPD01000006.1"/>
</dbReference>
<proteinExistence type="predicted"/>
<sequence length="1147" mass="130970">MNQPPIFIKELAFAKSTSDIVGEFVRIGESEFYKIENYDRMRPFFLSLVSHSDHWLFISTTGGLTAGRKNSESALFPYYTDDRIRDDFEATGSKTILRVERQDKQLLWEPFSNRYDGVYNTQRNLYKNRTGSKLIFEELNEDLQLTFQYSWSFSEKFGFVKKSKLINWSHSEQVVEVLDGIQNILPYGVGSALQASASNLVNAYKKNELHEETGLGLFMLSAIIVDKAEPSEALKTTTVWSTGLTRDRMLLSSLQLDKFRRGEELTNEVDVRAERGAYFINTSISLNPNSDHSWMIIAEVNQDHADVFQLIHRLGDENSMSEAVVADRQRNRAKLLQLVGKADGLQLTNDTLSVARHYSNVLFNIMRGGIFDEDYNVEKSDFNQFVEIVNKKVFNSNKGFLEALPPVSNYNNLLLEAERSGDSDLLRICKEYLPLTFSRRHGDPSRPWNKFTIATKDEDGNKLREYEGNWRDIFQNWEALAVSFPGYILSMITKFVNASTIDGYNPYRITKEGIDWETIEPDNPWSYIGYWGDHQIIYLQKLLEIAISHQSGDLVGLLSNKQFVYADVPYRIKGYADIVNDPQNTIDYDHNAEAKSEDRVKEIGSDGKLVHSNGELLKANLTEKLLVTFLTKMSNYVPEGGIWLNTQRPEWNDANNALVGNGVSMVTLYYMRRFASSMIELFDGVDDEVTINHSVANLFKGVHELLKSKLDILKDTINDKERKIIVDGLGKLGENYRSVAYKGFISTTSQLSKEDIQVFFKTVIQHIDHSIMANKREDGLYHSYNLLTMKDEEAGLNHLYEMLEGQVAVLSSGLLSLKESLEVLDALKASDIFREDQYSYMLYPNRTLPKFLEKNQIPKDFIESSRLAQELLKEDNKSVLYADVTGGYHFNGSFNNANSLKDALEKLKKTQHKDLVEEEYDRYLEVFEQIFNHKAFTGRSGTFYGYEGLGSIYWHMVSKLLVAVQENINWNWEKYKGAPEMGRMIDHYYEIRAGIGINKDPELYGSIPTDPYSHTPGGRGAQQPGMTGQVKEDILNRWAELGVSVIDSKIYFEPRFLSQKEFLAAPSVFEYFDLNGDKKSIDLKPGQLAFTYCQVPVIYEKGNTSEILVTYSNGQSDAIDGSALNEKNSKMLFNRTGTIDKIKVIIN</sequence>
<gene>
    <name evidence="1" type="ORF">SAMN05421640_3430</name>
</gene>
<keyword evidence="2" id="KW-1185">Reference proteome</keyword>
<organism evidence="1 2">
    <name type="scientific">Ekhidna lutea</name>
    <dbReference type="NCBI Taxonomy" id="447679"/>
    <lineage>
        <taxon>Bacteria</taxon>
        <taxon>Pseudomonadati</taxon>
        <taxon>Bacteroidota</taxon>
        <taxon>Cytophagia</taxon>
        <taxon>Cytophagales</taxon>
        <taxon>Reichenbachiellaceae</taxon>
        <taxon>Ekhidna</taxon>
    </lineage>
</organism>
<dbReference type="AlphaFoldDB" id="A0A239LX89"/>
<evidence type="ECO:0000313" key="1">
    <source>
        <dbReference type="EMBL" id="SNT34582.1"/>
    </source>
</evidence>
<name>A0A239LX89_EKHLU</name>
<protein>
    <recommendedName>
        <fullName evidence="3">Cellobiose phosphorylase</fullName>
    </recommendedName>
</protein>
<dbReference type="EMBL" id="FZPD01000006">
    <property type="protein sequence ID" value="SNT34582.1"/>
    <property type="molecule type" value="Genomic_DNA"/>
</dbReference>
<reference evidence="1 2" key="1">
    <citation type="submission" date="2017-06" db="EMBL/GenBank/DDBJ databases">
        <authorList>
            <person name="Kim H.J."/>
            <person name="Triplett B.A."/>
        </authorList>
    </citation>
    <scope>NUCLEOTIDE SEQUENCE [LARGE SCALE GENOMIC DNA]</scope>
    <source>
        <strain evidence="1 2">DSM 19307</strain>
    </source>
</reference>
<dbReference type="OrthoDB" id="219241at2"/>
<dbReference type="Proteomes" id="UP000198393">
    <property type="component" value="Unassembled WGS sequence"/>
</dbReference>
<evidence type="ECO:0008006" key="3">
    <source>
        <dbReference type="Google" id="ProtNLM"/>
    </source>
</evidence>
<accession>A0A239LX89</accession>
<evidence type="ECO:0000313" key="2">
    <source>
        <dbReference type="Proteomes" id="UP000198393"/>
    </source>
</evidence>